<dbReference type="Proteomes" id="UP001420932">
    <property type="component" value="Unassembled WGS sequence"/>
</dbReference>
<feature type="compositionally biased region" description="Basic residues" evidence="1">
    <location>
        <begin position="33"/>
        <end position="46"/>
    </location>
</feature>
<evidence type="ECO:0000313" key="2">
    <source>
        <dbReference type="EMBL" id="KAK9150283.1"/>
    </source>
</evidence>
<feature type="region of interest" description="Disordered" evidence="1">
    <location>
        <begin position="68"/>
        <end position="94"/>
    </location>
</feature>
<name>A0AAP0KCW7_9MAGN</name>
<evidence type="ECO:0000256" key="1">
    <source>
        <dbReference type="SAM" id="MobiDB-lite"/>
    </source>
</evidence>
<dbReference type="EMBL" id="JBBNAF010000004">
    <property type="protein sequence ID" value="KAK9150283.1"/>
    <property type="molecule type" value="Genomic_DNA"/>
</dbReference>
<organism evidence="2 3">
    <name type="scientific">Stephania yunnanensis</name>
    <dbReference type="NCBI Taxonomy" id="152371"/>
    <lineage>
        <taxon>Eukaryota</taxon>
        <taxon>Viridiplantae</taxon>
        <taxon>Streptophyta</taxon>
        <taxon>Embryophyta</taxon>
        <taxon>Tracheophyta</taxon>
        <taxon>Spermatophyta</taxon>
        <taxon>Magnoliopsida</taxon>
        <taxon>Ranunculales</taxon>
        <taxon>Menispermaceae</taxon>
        <taxon>Menispermoideae</taxon>
        <taxon>Cissampelideae</taxon>
        <taxon>Stephania</taxon>
    </lineage>
</organism>
<feature type="region of interest" description="Disordered" evidence="1">
    <location>
        <begin position="1"/>
        <end position="49"/>
    </location>
</feature>
<protein>
    <submittedName>
        <fullName evidence="2">Uncharacterized protein</fullName>
    </submittedName>
</protein>
<reference evidence="2 3" key="1">
    <citation type="submission" date="2024-01" db="EMBL/GenBank/DDBJ databases">
        <title>Genome assemblies of Stephania.</title>
        <authorList>
            <person name="Yang L."/>
        </authorList>
    </citation>
    <scope>NUCLEOTIDE SEQUENCE [LARGE SCALE GENOMIC DNA]</scope>
    <source>
        <strain evidence="2">YNDBR</strain>
        <tissue evidence="2">Leaf</tissue>
    </source>
</reference>
<comment type="caution">
    <text evidence="2">The sequence shown here is derived from an EMBL/GenBank/DDBJ whole genome shotgun (WGS) entry which is preliminary data.</text>
</comment>
<gene>
    <name evidence="2" type="ORF">Syun_008592</name>
</gene>
<accession>A0AAP0KCW7</accession>
<keyword evidence="3" id="KW-1185">Reference proteome</keyword>
<dbReference type="AlphaFoldDB" id="A0AAP0KCW7"/>
<evidence type="ECO:0000313" key="3">
    <source>
        <dbReference type="Proteomes" id="UP001420932"/>
    </source>
</evidence>
<sequence>MNAVKRSRGNNGDGLGCGERRRRLRASDAPISGRRRRQTRWPRRSLNRSDDKDLGFGREILVRESSEISVRERHATARGGAGGGDGAGSSRPISSANEPIEVLQKDFQAMQTHILQVMQDHTLTQYQFREVQCQLNCMEQALMDKLGISVVLVPLRDVPADDSKTGDDLDD</sequence>
<proteinExistence type="predicted"/>